<dbReference type="KEGG" id="eff:skT53_05300"/>
<dbReference type="EMBL" id="AP023366">
    <property type="protein sequence ID" value="BCJ85545.1"/>
    <property type="molecule type" value="Genomic_DNA"/>
</dbReference>
<organism evidence="1 2">
    <name type="scientific">Effusibacillus dendaii</name>
    <dbReference type="NCBI Taxonomy" id="2743772"/>
    <lineage>
        <taxon>Bacteria</taxon>
        <taxon>Bacillati</taxon>
        <taxon>Bacillota</taxon>
        <taxon>Bacilli</taxon>
        <taxon>Bacillales</taxon>
        <taxon>Alicyclobacillaceae</taxon>
        <taxon>Effusibacillus</taxon>
    </lineage>
</organism>
<proteinExistence type="predicted"/>
<sequence length="73" mass="7989">MDGNFISTIRTGDQLLFQCMQSCDEVQGYLISDALPAEELELLLINNGSGVNNLLNGLLCMLTSTDFEGLNFN</sequence>
<gene>
    <name evidence="1" type="ORF">skT53_05300</name>
</gene>
<keyword evidence="2" id="KW-1185">Reference proteome</keyword>
<evidence type="ECO:0000313" key="1">
    <source>
        <dbReference type="EMBL" id="BCJ85545.1"/>
    </source>
</evidence>
<name>A0A7I8D626_9BACL</name>
<dbReference type="AlphaFoldDB" id="A0A7I8D626"/>
<dbReference type="Proteomes" id="UP000593802">
    <property type="component" value="Chromosome"/>
</dbReference>
<reference evidence="1 2" key="1">
    <citation type="submission" date="2020-08" db="EMBL/GenBank/DDBJ databases">
        <title>Complete Genome Sequence of Effusibacillus dendaii Strain skT53, Isolated from Farmland soil.</title>
        <authorList>
            <person name="Konishi T."/>
            <person name="Kawasaki H."/>
        </authorList>
    </citation>
    <scope>NUCLEOTIDE SEQUENCE [LARGE SCALE GENOMIC DNA]</scope>
    <source>
        <strain evidence="2">skT53</strain>
    </source>
</reference>
<evidence type="ECO:0000313" key="2">
    <source>
        <dbReference type="Proteomes" id="UP000593802"/>
    </source>
</evidence>
<protein>
    <submittedName>
        <fullName evidence="1">Uncharacterized protein</fullName>
    </submittedName>
</protein>
<accession>A0A7I8D626</accession>